<name>A0ABP0T500_RICHE</name>
<accession>A0ABP0T500</accession>
<proteinExistence type="predicted"/>
<protein>
    <submittedName>
        <fullName evidence="1">Phage portal protein</fullName>
    </submittedName>
</protein>
<keyword evidence="2" id="KW-1185">Reference proteome</keyword>
<dbReference type="EMBL" id="OZ018776">
    <property type="protein sequence ID" value="CAK9121114.1"/>
    <property type="molecule type" value="Genomic_DNA"/>
</dbReference>
<organism evidence="1 2">
    <name type="scientific">Rickettsia helvetica</name>
    <dbReference type="NCBI Taxonomy" id="35789"/>
    <lineage>
        <taxon>Bacteria</taxon>
        <taxon>Pseudomonadati</taxon>
        <taxon>Pseudomonadota</taxon>
        <taxon>Alphaproteobacteria</taxon>
        <taxon>Rickettsiales</taxon>
        <taxon>Rickettsiaceae</taxon>
        <taxon>Rickettsieae</taxon>
        <taxon>Rickettsia</taxon>
        <taxon>spotted fever group</taxon>
    </lineage>
</organism>
<sequence>MIHAIMPLLKAINILGFMIKNYWKKFWKNSTTKSQNFIELNDIAYDNLKRVRVGIEAYRENVIVYRCINLIAQSAGHVPWKVLKSKTREIISDHPVHYLLKRPNPEKSGADFFSELIASKLLFGNSYILSTLDSYPKEIYLLPALATELVIEHNNLVAYKYKSNKGDRIYKIDPICKMSRVLHLKNYHHRYLIFPIF</sequence>
<reference evidence="1 2" key="1">
    <citation type="submission" date="2024-02" db="EMBL/GenBank/DDBJ databases">
        <authorList>
            <person name="Nijsse B."/>
            <person name="Sprong H."/>
        </authorList>
    </citation>
    <scope>NUCLEOTIDE SEQUENCE [LARGE SCALE GENOMIC DNA]</scope>
    <source>
        <strain evidence="1">OB144</strain>
    </source>
</reference>
<evidence type="ECO:0000313" key="2">
    <source>
        <dbReference type="Proteomes" id="UP001642485"/>
    </source>
</evidence>
<dbReference type="InterPro" id="IPR006944">
    <property type="entry name" value="Phage/GTA_portal"/>
</dbReference>
<gene>
    <name evidence="1" type="ORF">OB144RH_04935</name>
</gene>
<dbReference type="Pfam" id="PF04860">
    <property type="entry name" value="Phage_portal"/>
    <property type="match status" value="1"/>
</dbReference>
<dbReference type="Proteomes" id="UP001642485">
    <property type="component" value="Chromosome"/>
</dbReference>
<evidence type="ECO:0000313" key="1">
    <source>
        <dbReference type="EMBL" id="CAK9121114.1"/>
    </source>
</evidence>